<evidence type="ECO:0000313" key="1">
    <source>
        <dbReference type="EMBL" id="UPU34725.1"/>
    </source>
</evidence>
<name>A0ABY4LAT6_9BACT</name>
<keyword evidence="2" id="KW-1185">Reference proteome</keyword>
<dbReference type="Proteomes" id="UP000831485">
    <property type="component" value="Chromosome"/>
</dbReference>
<organism evidence="1 2">
    <name type="scientific">Geomonas paludis</name>
    <dbReference type="NCBI Taxonomy" id="2740185"/>
    <lineage>
        <taxon>Bacteria</taxon>
        <taxon>Pseudomonadati</taxon>
        <taxon>Thermodesulfobacteriota</taxon>
        <taxon>Desulfuromonadia</taxon>
        <taxon>Geobacterales</taxon>
        <taxon>Geobacteraceae</taxon>
        <taxon>Geomonas</taxon>
    </lineage>
</organism>
<evidence type="ECO:0000313" key="2">
    <source>
        <dbReference type="Proteomes" id="UP000831485"/>
    </source>
</evidence>
<accession>A0ABY4LAT6</accession>
<protein>
    <submittedName>
        <fullName evidence="1">Uncharacterized protein</fullName>
    </submittedName>
</protein>
<dbReference type="EMBL" id="CP096574">
    <property type="protein sequence ID" value="UPU34725.1"/>
    <property type="molecule type" value="Genomic_DNA"/>
</dbReference>
<sequence>MFGGAKKRYTSSVIGLLPGLGVDTMKAGPYKVGEVIDTSWARKQSEYEAALVIAYSYVSGIYKSNIVEAEQLLEKIMFVQNEWVKRGAIKSEVAEALGGFVKKLRGVNV</sequence>
<gene>
    <name evidence="1" type="ORF">M1B72_14870</name>
</gene>
<reference evidence="1" key="1">
    <citation type="submission" date="2022-04" db="EMBL/GenBank/DDBJ databases">
        <authorList>
            <person name="Liu G."/>
        </authorList>
    </citation>
    <scope>NUCLEOTIDE SEQUENCE</scope>
    <source>
        <strain evidence="1">RG22</strain>
    </source>
</reference>
<proteinExistence type="predicted"/>
<dbReference type="RefSeq" id="WP_248646417.1">
    <property type="nucleotide sequence ID" value="NZ_CP096574.1"/>
</dbReference>